<keyword evidence="2" id="KW-0479">Metal-binding</keyword>
<dbReference type="PANTHER" id="PTHR46481">
    <property type="entry name" value="ZINC FINGER BED DOMAIN-CONTAINING PROTEIN 4"/>
    <property type="match status" value="1"/>
</dbReference>
<feature type="region of interest" description="Disordered" evidence="6">
    <location>
        <begin position="667"/>
        <end position="690"/>
    </location>
</feature>
<dbReference type="SUPFAM" id="SSF53098">
    <property type="entry name" value="Ribonuclease H-like"/>
    <property type="match status" value="1"/>
</dbReference>
<keyword evidence="8" id="KW-1185">Reference proteome</keyword>
<gene>
    <name evidence="7" type="ORF">EVG20_g11174</name>
</gene>
<proteinExistence type="predicted"/>
<keyword evidence="3" id="KW-0863">Zinc-finger</keyword>
<dbReference type="Proteomes" id="UP000298327">
    <property type="component" value="Unassembled WGS sequence"/>
</dbReference>
<dbReference type="OrthoDB" id="3359487at2759"/>
<evidence type="ECO:0000256" key="4">
    <source>
        <dbReference type="ARBA" id="ARBA00022833"/>
    </source>
</evidence>
<comment type="caution">
    <text evidence="7">The sequence shown here is derived from an EMBL/GenBank/DDBJ whole genome shotgun (WGS) entry which is preliminary data.</text>
</comment>
<dbReference type="InterPro" id="IPR052035">
    <property type="entry name" value="ZnF_BED_domain_contain"/>
</dbReference>
<sequence>MASTNQATVTTEEEDNANLAVAGINEAIELDVDGNKIRRSQVSSDSEEEGDNEKLARMMKSWSSPIYAFFSPIPAIKYRGGRKTHTFTCLAKGCNKEIHRYLDTTDAQSTSNMRKHATKCWGNEVVQRQIVQVMHLHTKPETKAEIVRWVAESLRPFKVIADRGFLLLMKTGCPGYYVPSPSTVSRDVKLVFARSRKCIAKILQDYDGDLSFATDAWSSPNHHAFVAFTVHLLWNGELISILLDVVEVAKSHSGVNLAEAFIQVLQDFGVAEKLLGITCDNASPNDVMVEKMADLSMLSQFDVPKCDADRALSAAERELATLADDLEDDDLTAVDDEESNEVEGWVDERAGMTEAEREELRTEVAPVKLILVKLRKVAFKIVHSMMILLPAWKAILTDLGQRERLIPRDVATRWNSTYNMLVVALEYQVAICTIVANTTPELNEVEMTAQEWRIAQQLCDILHVLKDATMFFSRGTPNLATVIPAMDHIDSTLATSATDMSLNAAIRASLGITKRTLNRYYNLTDSSELYRIAMVLHPHHKLAYFQNVQWQEDWIETMRDMVHDEFKRSYASLEVPEDAEEDIEVIEGSLQSSGNIFDNRSALTASKSQDTPTSVAVEHVFSRGRLLLSHVRNCLSASTTRALLCLGDWSQLGLVQDSDVQHVASMSDVPPGEEQADGEFVLPNGWDAID</sequence>
<dbReference type="InterPro" id="IPR012337">
    <property type="entry name" value="RNaseH-like_sf"/>
</dbReference>
<evidence type="ECO:0008006" key="9">
    <source>
        <dbReference type="Google" id="ProtNLM"/>
    </source>
</evidence>
<keyword evidence="4" id="KW-0862">Zinc</keyword>
<comment type="subcellular location">
    <subcellularLocation>
        <location evidence="1">Nucleus</location>
    </subcellularLocation>
</comment>
<dbReference type="EMBL" id="SEOQ01001617">
    <property type="protein sequence ID" value="TFY51080.1"/>
    <property type="molecule type" value="Genomic_DNA"/>
</dbReference>
<dbReference type="PANTHER" id="PTHR46481:SF10">
    <property type="entry name" value="ZINC FINGER BED DOMAIN-CONTAINING PROTEIN 39"/>
    <property type="match status" value="1"/>
</dbReference>
<dbReference type="STRING" id="205917.A0A4Y9XLY3"/>
<protein>
    <recommendedName>
        <fullName evidence="9">HAT C-terminal dimerisation domain-containing protein</fullName>
    </recommendedName>
</protein>
<reference evidence="7 8" key="1">
    <citation type="submission" date="2019-02" db="EMBL/GenBank/DDBJ databases">
        <title>Genome sequencing of the rare red list fungi Dentipellis fragilis.</title>
        <authorList>
            <person name="Buettner E."/>
            <person name="Kellner H."/>
        </authorList>
    </citation>
    <scope>NUCLEOTIDE SEQUENCE [LARGE SCALE GENOMIC DNA]</scope>
    <source>
        <strain evidence="7 8">DSM 105465</strain>
    </source>
</reference>
<accession>A0A4Y9XLY3</accession>
<dbReference type="GO" id="GO:0005634">
    <property type="term" value="C:nucleus"/>
    <property type="evidence" value="ECO:0007669"/>
    <property type="project" value="UniProtKB-SubCell"/>
</dbReference>
<dbReference type="GO" id="GO:0008270">
    <property type="term" value="F:zinc ion binding"/>
    <property type="evidence" value="ECO:0007669"/>
    <property type="project" value="UniProtKB-KW"/>
</dbReference>
<evidence type="ECO:0000256" key="2">
    <source>
        <dbReference type="ARBA" id="ARBA00022723"/>
    </source>
</evidence>
<dbReference type="AlphaFoldDB" id="A0A4Y9XLY3"/>
<name>A0A4Y9XLY3_9AGAM</name>
<evidence type="ECO:0000313" key="7">
    <source>
        <dbReference type="EMBL" id="TFY51080.1"/>
    </source>
</evidence>
<keyword evidence="5" id="KW-0539">Nucleus</keyword>
<evidence type="ECO:0000256" key="5">
    <source>
        <dbReference type="ARBA" id="ARBA00023242"/>
    </source>
</evidence>
<dbReference type="SUPFAM" id="SSF140996">
    <property type="entry name" value="Hermes dimerisation domain"/>
    <property type="match status" value="1"/>
</dbReference>
<organism evidence="7 8">
    <name type="scientific">Dentipellis fragilis</name>
    <dbReference type="NCBI Taxonomy" id="205917"/>
    <lineage>
        <taxon>Eukaryota</taxon>
        <taxon>Fungi</taxon>
        <taxon>Dikarya</taxon>
        <taxon>Basidiomycota</taxon>
        <taxon>Agaricomycotina</taxon>
        <taxon>Agaricomycetes</taxon>
        <taxon>Russulales</taxon>
        <taxon>Hericiaceae</taxon>
        <taxon>Dentipellis</taxon>
    </lineage>
</organism>
<evidence type="ECO:0000256" key="6">
    <source>
        <dbReference type="SAM" id="MobiDB-lite"/>
    </source>
</evidence>
<evidence type="ECO:0000256" key="1">
    <source>
        <dbReference type="ARBA" id="ARBA00004123"/>
    </source>
</evidence>
<evidence type="ECO:0000256" key="3">
    <source>
        <dbReference type="ARBA" id="ARBA00022771"/>
    </source>
</evidence>
<evidence type="ECO:0000313" key="8">
    <source>
        <dbReference type="Proteomes" id="UP000298327"/>
    </source>
</evidence>